<evidence type="ECO:0000313" key="1">
    <source>
        <dbReference type="EMBL" id="TYO84967.1"/>
    </source>
</evidence>
<dbReference type="RefSeq" id="WP_065081717.1">
    <property type="nucleotide sequence ID" value="NZ_FLSS01000004.1"/>
</dbReference>
<organism evidence="1 2">
    <name type="scientific">Elizabethkingia miricola</name>
    <name type="common">Chryseobacterium miricola</name>
    <dbReference type="NCBI Taxonomy" id="172045"/>
    <lineage>
        <taxon>Bacteria</taxon>
        <taxon>Pseudomonadati</taxon>
        <taxon>Bacteroidota</taxon>
        <taxon>Flavobacteriia</taxon>
        <taxon>Flavobacteriales</taxon>
        <taxon>Weeksellaceae</taxon>
        <taxon>Elizabethkingia</taxon>
    </lineage>
</organism>
<dbReference type="InterPro" id="IPR005901">
    <property type="entry name" value="GLPGLI"/>
</dbReference>
<proteinExistence type="predicted"/>
<evidence type="ECO:0000313" key="2">
    <source>
        <dbReference type="Proteomes" id="UP000324513"/>
    </source>
</evidence>
<name>A0ABY3NBD8_ELIMR</name>
<dbReference type="Pfam" id="PF09697">
    <property type="entry name" value="Porph_ging"/>
    <property type="match status" value="1"/>
</dbReference>
<keyword evidence="2" id="KW-1185">Reference proteome</keyword>
<reference evidence="1 2" key="1">
    <citation type="submission" date="2019-07" db="EMBL/GenBank/DDBJ databases">
        <title>Genomic Encyclopedia of Archaeal and Bacterial Type Strains, Phase II (KMG-II): from individual species to whole genera.</title>
        <authorList>
            <person name="Goeker M."/>
        </authorList>
    </citation>
    <scope>NUCLEOTIDE SEQUENCE [LARGE SCALE GENOMIC DNA]</scope>
    <source>
        <strain evidence="1 2">DSM 14571</strain>
    </source>
</reference>
<dbReference type="Proteomes" id="UP000324513">
    <property type="component" value="Unassembled WGS sequence"/>
</dbReference>
<gene>
    <name evidence="1" type="ORF">LX74_03772</name>
</gene>
<protein>
    <submittedName>
        <fullName evidence="1">GLPGLI family protein</fullName>
    </submittedName>
</protein>
<sequence length="280" mass="32528">MKFILQVILFFSPLLFFTQNYRVFYEYTFIRDSLSKDNKESEVMILDIDKNSSTYLSYKTYQRDSALAKMLTRPDPSFFIKNATKISDIIIKNRGLNSQNVLTSVKGGSFNVADNRKINWTLLPDSEVFNNYNVKKAKTFMYGRNWIAWYTTEVPIQDGPYKFNGLPGLILKVDDETGSHSFQLIGIKKINKPSVLNINKSKYKLVNEGQYRKLFIQNRKSSAYEIDDNSTRGSETRTYIGIDGKEIDRNTFLKNADEKRKKDFKSNNNIIELDLLKESL</sequence>
<dbReference type="NCBIfam" id="TIGR01200">
    <property type="entry name" value="GLPGLI"/>
    <property type="match status" value="1"/>
</dbReference>
<accession>A0ABY3NBD8</accession>
<dbReference type="EMBL" id="VNHK01000017">
    <property type="protein sequence ID" value="TYO84967.1"/>
    <property type="molecule type" value="Genomic_DNA"/>
</dbReference>
<comment type="caution">
    <text evidence="1">The sequence shown here is derived from an EMBL/GenBank/DDBJ whole genome shotgun (WGS) entry which is preliminary data.</text>
</comment>